<organism evidence="9 10">
    <name type="scientific">Streptococcus oralis</name>
    <dbReference type="NCBI Taxonomy" id="1303"/>
    <lineage>
        <taxon>Bacteria</taxon>
        <taxon>Bacillati</taxon>
        <taxon>Bacillota</taxon>
        <taxon>Bacilli</taxon>
        <taxon>Lactobacillales</taxon>
        <taxon>Streptococcaceae</taxon>
        <taxon>Streptococcus</taxon>
    </lineage>
</organism>
<dbReference type="Proteomes" id="UP000072363">
    <property type="component" value="Unassembled WGS sequence"/>
</dbReference>
<accession>A0A139PUT8</accession>
<dbReference type="PROSITE" id="PS00092">
    <property type="entry name" value="N6_MTASE"/>
    <property type="match status" value="1"/>
</dbReference>
<dbReference type="EC" id="2.1.1.72" evidence="2 8"/>
<dbReference type="InterPro" id="IPR012327">
    <property type="entry name" value="MeTrfase_D12"/>
</dbReference>
<sequence length="281" mass="32706">MGTTRLKPILKWAGGKRQLLDVIREHLPTDITVYVEPFLGGGALLFDLQPKRAIINDYNSELMNVYKVVKENPQALIDNLYNHKNNNSKDYFYNIRELDRLESFSELTDVERASRIIYLNKTCYNGLFRVNQLGQFNTPYGRHKNPQIINEEMINGISYYFNTADLKMMTGDYKLALKHLRKGSFVYFDPPYLPLNSSSFTGYTELGFPIEKQKELRDICIKLHKRGIKFLVSNSFTDEILDLYSDDSIFKIKKINVPRKINRNGSCRVPASELIIYNYDI</sequence>
<feature type="binding site" evidence="7">
    <location>
        <position position="16"/>
    </location>
    <ligand>
        <name>S-adenosyl-L-methionine</name>
        <dbReference type="ChEBI" id="CHEBI:59789"/>
    </ligand>
</feature>
<dbReference type="InterPro" id="IPR029063">
    <property type="entry name" value="SAM-dependent_MTases_sf"/>
</dbReference>
<feature type="binding site" evidence="7">
    <location>
        <position position="12"/>
    </location>
    <ligand>
        <name>S-adenosyl-L-methionine</name>
        <dbReference type="ChEBI" id="CHEBI:59789"/>
    </ligand>
</feature>
<name>A0A139PUT8_STROR</name>
<dbReference type="PATRIC" id="fig|1303.82.peg.1655"/>
<dbReference type="RefSeq" id="WP_061428406.1">
    <property type="nucleotide sequence ID" value="NZ_KQ970236.1"/>
</dbReference>
<protein>
    <recommendedName>
        <fullName evidence="2 8">Site-specific DNA-methyltransferase (adenine-specific)</fullName>
        <ecNumber evidence="2 8">2.1.1.72</ecNumber>
    </recommendedName>
</protein>
<dbReference type="Gene3D" id="1.10.1020.10">
    <property type="entry name" value="Adenine-specific Methyltransferase, Domain 2"/>
    <property type="match status" value="1"/>
</dbReference>
<dbReference type="GO" id="GO:0009007">
    <property type="term" value="F:site-specific DNA-methyltransferase (adenine-specific) activity"/>
    <property type="evidence" value="ECO:0007669"/>
    <property type="project" value="UniProtKB-UniRule"/>
</dbReference>
<dbReference type="Gene3D" id="3.40.50.150">
    <property type="entry name" value="Vaccinia Virus protein VP39"/>
    <property type="match status" value="1"/>
</dbReference>
<dbReference type="AlphaFoldDB" id="A0A139PUT8"/>
<evidence type="ECO:0000256" key="2">
    <source>
        <dbReference type="ARBA" id="ARBA00011900"/>
    </source>
</evidence>
<dbReference type="PIRSF" id="PIRSF000398">
    <property type="entry name" value="M_m6A_EcoRV"/>
    <property type="match status" value="1"/>
</dbReference>
<feature type="binding site" evidence="7">
    <location>
        <position position="189"/>
    </location>
    <ligand>
        <name>S-adenosyl-L-methionine</name>
        <dbReference type="ChEBI" id="CHEBI:59789"/>
    </ligand>
</feature>
<evidence type="ECO:0000256" key="5">
    <source>
        <dbReference type="ARBA" id="ARBA00022691"/>
    </source>
</evidence>
<evidence type="ECO:0000256" key="1">
    <source>
        <dbReference type="ARBA" id="ARBA00006594"/>
    </source>
</evidence>
<comment type="caution">
    <text evidence="9">The sequence shown here is derived from an EMBL/GenBank/DDBJ whole genome shotgun (WGS) entry which is preliminary data.</text>
</comment>
<dbReference type="GO" id="GO:0006298">
    <property type="term" value="P:mismatch repair"/>
    <property type="evidence" value="ECO:0007669"/>
    <property type="project" value="TreeGrafter"/>
</dbReference>
<keyword evidence="3 8" id="KW-0489">Methyltransferase</keyword>
<comment type="similarity">
    <text evidence="1 8">Belongs to the N(4)/N(6)-methyltransferase family.</text>
</comment>
<dbReference type="InterPro" id="IPR012263">
    <property type="entry name" value="M_m6A_EcoRV"/>
</dbReference>
<evidence type="ECO:0000256" key="3">
    <source>
        <dbReference type="ARBA" id="ARBA00022603"/>
    </source>
</evidence>
<dbReference type="SUPFAM" id="SSF53335">
    <property type="entry name" value="S-adenosyl-L-methionine-dependent methyltransferases"/>
    <property type="match status" value="1"/>
</dbReference>
<dbReference type="EMBL" id="LQNZ01000128">
    <property type="protein sequence ID" value="KXT94057.1"/>
    <property type="molecule type" value="Genomic_DNA"/>
</dbReference>
<evidence type="ECO:0000256" key="4">
    <source>
        <dbReference type="ARBA" id="ARBA00022679"/>
    </source>
</evidence>
<dbReference type="InterPro" id="IPR002052">
    <property type="entry name" value="DNA_methylase_N6_adenine_CS"/>
</dbReference>
<comment type="catalytic activity">
    <reaction evidence="6 8">
        <text>a 2'-deoxyadenosine in DNA + S-adenosyl-L-methionine = an N(6)-methyl-2'-deoxyadenosine in DNA + S-adenosyl-L-homocysteine + H(+)</text>
        <dbReference type="Rhea" id="RHEA:15197"/>
        <dbReference type="Rhea" id="RHEA-COMP:12418"/>
        <dbReference type="Rhea" id="RHEA-COMP:12419"/>
        <dbReference type="ChEBI" id="CHEBI:15378"/>
        <dbReference type="ChEBI" id="CHEBI:57856"/>
        <dbReference type="ChEBI" id="CHEBI:59789"/>
        <dbReference type="ChEBI" id="CHEBI:90615"/>
        <dbReference type="ChEBI" id="CHEBI:90616"/>
        <dbReference type="EC" id="2.1.1.72"/>
    </reaction>
</comment>
<dbReference type="PRINTS" id="PR00505">
    <property type="entry name" value="D12N6MTFRASE"/>
</dbReference>
<dbReference type="GO" id="GO:0009307">
    <property type="term" value="P:DNA restriction-modification system"/>
    <property type="evidence" value="ECO:0007669"/>
    <property type="project" value="InterPro"/>
</dbReference>
<dbReference type="GO" id="GO:0043565">
    <property type="term" value="F:sequence-specific DNA binding"/>
    <property type="evidence" value="ECO:0007669"/>
    <property type="project" value="TreeGrafter"/>
</dbReference>
<reference evidence="9 10" key="1">
    <citation type="submission" date="2016-01" db="EMBL/GenBank/DDBJ databases">
        <title>Highly variable Streptococcus oralis are common among viridans streptococci isolated from primates.</title>
        <authorList>
            <person name="Denapaite D."/>
            <person name="Rieger M."/>
            <person name="Koendgen S."/>
            <person name="Brueckner R."/>
            <person name="Ochigava I."/>
            <person name="Kappeler P."/>
            <person name="Maetz-Rensing K."/>
            <person name="Leendertz F."/>
            <person name="Hakenbeck R."/>
        </authorList>
    </citation>
    <scope>NUCLEOTIDE SEQUENCE [LARGE SCALE GENOMIC DNA]</scope>
    <source>
        <strain evidence="9 10">DD27</strain>
    </source>
</reference>
<dbReference type="GO" id="GO:1904047">
    <property type="term" value="F:S-adenosyl-L-methionine binding"/>
    <property type="evidence" value="ECO:0007669"/>
    <property type="project" value="TreeGrafter"/>
</dbReference>
<proteinExistence type="inferred from homology"/>
<evidence type="ECO:0000256" key="7">
    <source>
        <dbReference type="PIRSR" id="PIRSR000398-1"/>
    </source>
</evidence>
<feature type="binding site" evidence="7">
    <location>
        <position position="57"/>
    </location>
    <ligand>
        <name>S-adenosyl-L-methionine</name>
        <dbReference type="ChEBI" id="CHEBI:59789"/>
    </ligand>
</feature>
<dbReference type="Pfam" id="PF02086">
    <property type="entry name" value="MethyltransfD12"/>
    <property type="match status" value="1"/>
</dbReference>
<keyword evidence="5 8" id="KW-0949">S-adenosyl-L-methionine</keyword>
<evidence type="ECO:0000256" key="6">
    <source>
        <dbReference type="ARBA" id="ARBA00047942"/>
    </source>
</evidence>
<keyword evidence="4 8" id="KW-0808">Transferase</keyword>
<dbReference type="GO" id="GO:0032259">
    <property type="term" value="P:methylation"/>
    <property type="evidence" value="ECO:0007669"/>
    <property type="project" value="UniProtKB-KW"/>
</dbReference>
<dbReference type="NCBIfam" id="TIGR00571">
    <property type="entry name" value="dam"/>
    <property type="match status" value="1"/>
</dbReference>
<dbReference type="InterPro" id="IPR023095">
    <property type="entry name" value="Ade_MeTrfase_dom_2"/>
</dbReference>
<dbReference type="PANTHER" id="PTHR30481">
    <property type="entry name" value="DNA ADENINE METHYLASE"/>
    <property type="match status" value="1"/>
</dbReference>
<evidence type="ECO:0000256" key="8">
    <source>
        <dbReference type="RuleBase" id="RU361257"/>
    </source>
</evidence>
<dbReference type="PANTHER" id="PTHR30481:SF3">
    <property type="entry name" value="DNA ADENINE METHYLASE"/>
    <property type="match status" value="1"/>
</dbReference>
<gene>
    <name evidence="9" type="ORF">SORDD27_01556</name>
</gene>
<evidence type="ECO:0000313" key="10">
    <source>
        <dbReference type="Proteomes" id="UP000072363"/>
    </source>
</evidence>
<evidence type="ECO:0000313" key="9">
    <source>
        <dbReference type="EMBL" id="KXT94057.1"/>
    </source>
</evidence>